<gene>
    <name evidence="2" type="ORF">Mkiyose1413_05140</name>
    <name evidence="1" type="ORF">SRL2020028_00830</name>
</gene>
<evidence type="ECO:0000313" key="1">
    <source>
        <dbReference type="EMBL" id="GLB80827.1"/>
    </source>
</evidence>
<accession>A0A9P3Q2S3</accession>
<dbReference type="SUPFAM" id="SSF159245">
    <property type="entry name" value="AttH-like"/>
    <property type="match status" value="1"/>
</dbReference>
<dbReference type="AlphaFoldDB" id="A0A9P3Q2S3"/>
<dbReference type="Proteomes" id="UP001064782">
    <property type="component" value="Unassembled WGS sequence"/>
</dbReference>
<dbReference type="EMBL" id="BRZI01000002">
    <property type="protein sequence ID" value="GLD28631.1"/>
    <property type="molecule type" value="Genomic_DNA"/>
</dbReference>
<sequence>MSSATASPLAHPIRADDPGGLTPWRDNAFLSFWDPAREVFGTVHVSTSPNSGGRRARVSVSIAGLVREVIEPLQPGSFRSASISFDLQSGRASVDAPGLELDLQTAPCFTVADFRSKEVIPRMGGEPLQHFQTTVVVSGRCRIDGRDSVIDGRGIRDRTWGHRDESVNISEYAWIFVTFADFSVTVMRFLGDGGHDVTDGFVLDEHGCQPVDGMALTRDATGLCAGVVLSRNGGHVFEMRSNGRRAGFWVPMGEERAGPAMSCFDEFASFTTTGGRAGFGLAEHGVVRRLF</sequence>
<protein>
    <submittedName>
        <fullName evidence="2">Uncharacterized protein</fullName>
    </submittedName>
</protein>
<proteinExistence type="predicted"/>
<organism evidence="2 3">
    <name type="scientific">Mycobacterium kiyosense</name>
    <dbReference type="NCBI Taxonomy" id="2871094"/>
    <lineage>
        <taxon>Bacteria</taxon>
        <taxon>Bacillati</taxon>
        <taxon>Actinomycetota</taxon>
        <taxon>Actinomycetes</taxon>
        <taxon>Mycobacteriales</taxon>
        <taxon>Mycobacteriaceae</taxon>
        <taxon>Mycobacterium</taxon>
    </lineage>
</organism>
<evidence type="ECO:0000313" key="2">
    <source>
        <dbReference type="EMBL" id="GLD28631.1"/>
    </source>
</evidence>
<comment type="caution">
    <text evidence="2">The sequence shown here is derived from an EMBL/GenBank/DDBJ whole genome shotgun (WGS) entry which is preliminary data.</text>
</comment>
<dbReference type="RefSeq" id="WP_236977352.1">
    <property type="nucleotide sequence ID" value="NZ_BRXE01000001.1"/>
</dbReference>
<dbReference type="GeneID" id="83627141"/>
<dbReference type="Proteomes" id="UP001165663">
    <property type="component" value="Unassembled WGS sequence"/>
</dbReference>
<reference evidence="2" key="1">
    <citation type="submission" date="2022-08" db="EMBL/GenBank/DDBJ databases">
        <title>Mycobacterium kiyosense sp. nov., scotochromogenic slow-glowing species isolated from respiratory specimens.</title>
        <authorList>
            <person name="Fukano H."/>
            <person name="Kazumi Y."/>
            <person name="Sakagami N."/>
            <person name="Ato M."/>
            <person name="Mitarai S."/>
            <person name="Hoshino Y."/>
        </authorList>
    </citation>
    <scope>NUCLEOTIDE SEQUENCE</scope>
    <source>
        <strain evidence="2">1413</strain>
        <strain evidence="1">SRL2020-028</strain>
    </source>
</reference>
<evidence type="ECO:0000313" key="3">
    <source>
        <dbReference type="Proteomes" id="UP001064782"/>
    </source>
</evidence>
<dbReference type="EMBL" id="BRXE01000001">
    <property type="protein sequence ID" value="GLB80827.1"/>
    <property type="molecule type" value="Genomic_DNA"/>
</dbReference>
<keyword evidence="3" id="KW-1185">Reference proteome</keyword>
<name>A0A9P3Q2S3_9MYCO</name>